<dbReference type="SMART" id="SM00239">
    <property type="entry name" value="C2"/>
    <property type="match status" value="2"/>
</dbReference>
<feature type="compositionally biased region" description="Polar residues" evidence="3">
    <location>
        <begin position="25"/>
        <end position="38"/>
    </location>
</feature>
<dbReference type="Proteomes" id="UP001558613">
    <property type="component" value="Unassembled WGS sequence"/>
</dbReference>
<dbReference type="PRINTS" id="PR00360">
    <property type="entry name" value="C2DOMAIN"/>
</dbReference>
<evidence type="ECO:0000256" key="2">
    <source>
        <dbReference type="ARBA" id="ARBA00022737"/>
    </source>
</evidence>
<feature type="compositionally biased region" description="Polar residues" evidence="3">
    <location>
        <begin position="1"/>
        <end position="17"/>
    </location>
</feature>
<evidence type="ECO:0000313" key="6">
    <source>
        <dbReference type="Proteomes" id="UP001558613"/>
    </source>
</evidence>
<dbReference type="PANTHER" id="PTHR10024">
    <property type="entry name" value="SYNAPTOTAGMIN"/>
    <property type="match status" value="1"/>
</dbReference>
<name>A0ABR3N4R1_9TELE</name>
<protein>
    <recommendedName>
        <fullName evidence="4">C2 domain-containing protein</fullName>
    </recommendedName>
</protein>
<comment type="caution">
    <text evidence="5">The sequence shown here is derived from an EMBL/GenBank/DDBJ whole genome shotgun (WGS) entry which is preliminary data.</text>
</comment>
<organism evidence="5 6">
    <name type="scientific">Cirrhinus molitorella</name>
    <name type="common">mud carp</name>
    <dbReference type="NCBI Taxonomy" id="172907"/>
    <lineage>
        <taxon>Eukaryota</taxon>
        <taxon>Metazoa</taxon>
        <taxon>Chordata</taxon>
        <taxon>Craniata</taxon>
        <taxon>Vertebrata</taxon>
        <taxon>Euteleostomi</taxon>
        <taxon>Actinopterygii</taxon>
        <taxon>Neopterygii</taxon>
        <taxon>Teleostei</taxon>
        <taxon>Ostariophysi</taxon>
        <taxon>Cypriniformes</taxon>
        <taxon>Cyprinidae</taxon>
        <taxon>Labeoninae</taxon>
        <taxon>Labeonini</taxon>
        <taxon>Cirrhinus</taxon>
    </lineage>
</organism>
<reference evidence="5 6" key="1">
    <citation type="submission" date="2023-09" db="EMBL/GenBank/DDBJ databases">
        <authorList>
            <person name="Wang M."/>
        </authorList>
    </citation>
    <scope>NUCLEOTIDE SEQUENCE [LARGE SCALE GENOMIC DNA]</scope>
    <source>
        <strain evidence="5">GT-2023</strain>
        <tissue evidence="5">Liver</tissue>
    </source>
</reference>
<feature type="region of interest" description="Disordered" evidence="3">
    <location>
        <begin position="380"/>
        <end position="400"/>
    </location>
</feature>
<evidence type="ECO:0000313" key="5">
    <source>
        <dbReference type="EMBL" id="KAL1271873.1"/>
    </source>
</evidence>
<dbReference type="InterPro" id="IPR035892">
    <property type="entry name" value="C2_domain_sf"/>
</dbReference>
<evidence type="ECO:0000256" key="3">
    <source>
        <dbReference type="SAM" id="MobiDB-lite"/>
    </source>
</evidence>
<feature type="domain" description="C2" evidence="4">
    <location>
        <begin position="59"/>
        <end position="179"/>
    </location>
</feature>
<evidence type="ECO:0000256" key="1">
    <source>
        <dbReference type="ARBA" id="ARBA00006996"/>
    </source>
</evidence>
<keyword evidence="6" id="KW-1185">Reference proteome</keyword>
<dbReference type="CDD" id="cd08386">
    <property type="entry name" value="C2A_Synaptotagmin-7"/>
    <property type="match status" value="1"/>
</dbReference>
<feature type="region of interest" description="Disordered" evidence="3">
    <location>
        <begin position="1"/>
        <end position="38"/>
    </location>
</feature>
<proteinExistence type="inferred from homology"/>
<feature type="domain" description="C2" evidence="4">
    <location>
        <begin position="190"/>
        <end position="313"/>
    </location>
</feature>
<dbReference type="SUPFAM" id="SSF49562">
    <property type="entry name" value="C2 domain (Calcium/lipid-binding domain, CaLB)"/>
    <property type="match status" value="2"/>
</dbReference>
<sequence>RTLSNKPGSSPKGQTPDESSRRTDANSSVSDLANSVTSDMLMLSPGSEEEEHEGPVCEKLGRIQFSVGYSFQDSTLTVKILKGQDLPAKDFSGTSDPFVKIYLLPDKKHKLETKVKRKNLNPHWNETFLFEGFPYEKVVQRTLYLQVLDYDRFSRNDPIGEVSIPLNKIDLAHMQTFWKELKPCSDGSGSRGDLLVSLCYNPTANTITVSIIKARNLKAMDIGGTSDPYVKVWLMNKDKRVEKKKTVVMKRCLNPVFNESFPFDVPAHVLRETTIVITVMDKDRLSRNDVIGKIYLSWKSGPAELEGPAHQNLFMETLPLFTAFIFSHQKEAKHCQEDWERKSCVTDERVTSIIELQSLNLKRLKTISRTDPSIAMFVSHRPSERTERSGKDRNHSAIPS</sequence>
<feature type="non-terminal residue" evidence="5">
    <location>
        <position position="1"/>
    </location>
</feature>
<dbReference type="PRINTS" id="PR00399">
    <property type="entry name" value="SYNAPTOTAGMN"/>
</dbReference>
<feature type="compositionally biased region" description="Basic and acidic residues" evidence="3">
    <location>
        <begin position="381"/>
        <end position="400"/>
    </location>
</feature>
<dbReference type="Gene3D" id="2.60.40.150">
    <property type="entry name" value="C2 domain"/>
    <property type="match status" value="2"/>
</dbReference>
<accession>A0ABR3N4R1</accession>
<dbReference type="Pfam" id="PF00168">
    <property type="entry name" value="C2"/>
    <property type="match status" value="2"/>
</dbReference>
<dbReference type="PROSITE" id="PS50004">
    <property type="entry name" value="C2"/>
    <property type="match status" value="2"/>
</dbReference>
<keyword evidence="2" id="KW-0677">Repeat</keyword>
<dbReference type="InterPro" id="IPR000008">
    <property type="entry name" value="C2_dom"/>
</dbReference>
<evidence type="ECO:0000259" key="4">
    <source>
        <dbReference type="PROSITE" id="PS50004"/>
    </source>
</evidence>
<comment type="similarity">
    <text evidence="1">Belongs to the synaptotagmin family.</text>
</comment>
<gene>
    <name evidence="5" type="ORF">QQF64_030889</name>
</gene>
<dbReference type="PANTHER" id="PTHR10024:SF375">
    <property type="entry name" value="SYNAPTOTAGMIN VIIB"/>
    <property type="match status" value="1"/>
</dbReference>
<dbReference type="InterPro" id="IPR037732">
    <property type="entry name" value="C2A_Synaptotagmin-7"/>
</dbReference>
<dbReference type="EMBL" id="JAYMGO010000007">
    <property type="protein sequence ID" value="KAL1271873.1"/>
    <property type="molecule type" value="Genomic_DNA"/>
</dbReference>
<dbReference type="InterPro" id="IPR001565">
    <property type="entry name" value="Synaptotagmin"/>
</dbReference>